<comment type="pathway">
    <text evidence="2 12">Glycolipid biosynthesis; glycosylphosphatidylinositol-anchor biosynthesis.</text>
</comment>
<feature type="transmembrane region" description="Helical" evidence="12">
    <location>
        <begin position="766"/>
        <end position="785"/>
    </location>
</feature>
<keyword evidence="10 12" id="KW-0472">Membrane</keyword>
<dbReference type="InterPro" id="IPR045687">
    <property type="entry name" value="PIGG/GPI7_C"/>
</dbReference>
<keyword evidence="15" id="KW-1185">Reference proteome</keyword>
<keyword evidence="5 12" id="KW-0337">GPI-anchor biosynthesis</keyword>
<dbReference type="GO" id="GO:0005789">
    <property type="term" value="C:endoplasmic reticulum membrane"/>
    <property type="evidence" value="ECO:0007669"/>
    <property type="project" value="UniProtKB-SubCell"/>
</dbReference>
<evidence type="ECO:0000256" key="6">
    <source>
        <dbReference type="ARBA" id="ARBA00022679"/>
    </source>
</evidence>
<dbReference type="GO" id="GO:0051267">
    <property type="term" value="F:CP2 mannose-ethanolamine phosphotransferase activity"/>
    <property type="evidence" value="ECO:0007669"/>
    <property type="project" value="TreeGrafter"/>
</dbReference>
<reference evidence="14 15" key="1">
    <citation type="submission" date="2017-03" db="EMBL/GenBank/DDBJ databases">
        <title>Genomes of endolithic fungi from Antarctica.</title>
        <authorList>
            <person name="Coleine C."/>
            <person name="Masonjones S."/>
            <person name="Stajich J.E."/>
        </authorList>
    </citation>
    <scope>NUCLEOTIDE SEQUENCE [LARGE SCALE GENOMIC DNA]</scope>
    <source>
        <strain evidence="14 15">CCFEE 6315</strain>
    </source>
</reference>
<dbReference type="OrthoDB" id="272139at2759"/>
<evidence type="ECO:0000256" key="5">
    <source>
        <dbReference type="ARBA" id="ARBA00022502"/>
    </source>
</evidence>
<feature type="domain" description="GPI ethanolamine phosphate transferase 2 C-terminal" evidence="13">
    <location>
        <begin position="460"/>
        <end position="948"/>
    </location>
</feature>
<feature type="transmembrane region" description="Helical" evidence="12">
    <location>
        <begin position="621"/>
        <end position="640"/>
    </location>
</feature>
<comment type="subcellular location">
    <subcellularLocation>
        <location evidence="1 12">Endoplasmic reticulum membrane</location>
        <topology evidence="1 12">Multi-pass membrane protein</topology>
    </subcellularLocation>
</comment>
<comment type="function">
    <text evidence="12">Ethanolamine phosphate transferase involved in glycosylphosphatidylinositol-anchor biosynthesis. Transfers ethanolamine phosphate to the GPI second mannose.</text>
</comment>
<feature type="transmembrane region" description="Helical" evidence="12">
    <location>
        <begin position="671"/>
        <end position="690"/>
    </location>
</feature>
<gene>
    <name evidence="14" type="ORF">B0A50_03342</name>
</gene>
<dbReference type="Gene3D" id="3.40.720.10">
    <property type="entry name" value="Alkaline Phosphatase, subunit A"/>
    <property type="match status" value="1"/>
</dbReference>
<feature type="transmembrane region" description="Helical" evidence="12">
    <location>
        <begin position="497"/>
        <end position="516"/>
    </location>
</feature>
<dbReference type="EMBL" id="NAJL01000016">
    <property type="protein sequence ID" value="TKA28931.1"/>
    <property type="molecule type" value="Genomic_DNA"/>
</dbReference>
<comment type="caution">
    <text evidence="14">The sequence shown here is derived from an EMBL/GenBank/DDBJ whole genome shotgun (WGS) entry which is preliminary data.</text>
</comment>
<feature type="transmembrane region" description="Helical" evidence="12">
    <location>
        <begin position="882"/>
        <end position="909"/>
    </location>
</feature>
<evidence type="ECO:0000256" key="4">
    <source>
        <dbReference type="ARBA" id="ARBA00020830"/>
    </source>
</evidence>
<dbReference type="InterPro" id="IPR039527">
    <property type="entry name" value="PIGG/GPI7"/>
</dbReference>
<dbReference type="SUPFAM" id="SSF53649">
    <property type="entry name" value="Alkaline phosphatase-like"/>
    <property type="match status" value="1"/>
</dbReference>
<evidence type="ECO:0000256" key="3">
    <source>
        <dbReference type="ARBA" id="ARBA00005315"/>
    </source>
</evidence>
<keyword evidence="7 12" id="KW-0812">Transmembrane</keyword>
<dbReference type="GO" id="GO:0006506">
    <property type="term" value="P:GPI anchor biosynthetic process"/>
    <property type="evidence" value="ECO:0007669"/>
    <property type="project" value="UniProtKB-UniPathway"/>
</dbReference>
<keyword evidence="8 12" id="KW-0256">Endoplasmic reticulum</keyword>
<dbReference type="PANTHER" id="PTHR23072">
    <property type="entry name" value="PHOSPHATIDYLINOSITOL GLYCAN-RELATED"/>
    <property type="match status" value="1"/>
</dbReference>
<evidence type="ECO:0000313" key="14">
    <source>
        <dbReference type="EMBL" id="TKA28931.1"/>
    </source>
</evidence>
<evidence type="ECO:0000256" key="8">
    <source>
        <dbReference type="ARBA" id="ARBA00022824"/>
    </source>
</evidence>
<dbReference type="AlphaFoldDB" id="A0A4U0U1U8"/>
<feature type="transmembrane region" description="Helical" evidence="12">
    <location>
        <begin position="468"/>
        <end position="490"/>
    </location>
</feature>
<evidence type="ECO:0000256" key="9">
    <source>
        <dbReference type="ARBA" id="ARBA00022989"/>
    </source>
</evidence>
<evidence type="ECO:0000259" key="13">
    <source>
        <dbReference type="Pfam" id="PF19316"/>
    </source>
</evidence>
<keyword evidence="9 12" id="KW-1133">Transmembrane helix</keyword>
<evidence type="ECO:0000256" key="7">
    <source>
        <dbReference type="ARBA" id="ARBA00022692"/>
    </source>
</evidence>
<dbReference type="CDD" id="cd16024">
    <property type="entry name" value="GPI_EPT_2"/>
    <property type="match status" value="1"/>
</dbReference>
<feature type="transmembrane region" description="Helical" evidence="12">
    <location>
        <begin position="805"/>
        <end position="832"/>
    </location>
</feature>
<proteinExistence type="inferred from homology"/>
<evidence type="ECO:0000256" key="2">
    <source>
        <dbReference type="ARBA" id="ARBA00004687"/>
    </source>
</evidence>
<dbReference type="InterPro" id="IPR037674">
    <property type="entry name" value="PIG-G_N"/>
</dbReference>
<feature type="transmembrane region" description="Helical" evidence="12">
    <location>
        <begin position="589"/>
        <end position="609"/>
    </location>
</feature>
<evidence type="ECO:0000256" key="10">
    <source>
        <dbReference type="ARBA" id="ARBA00023136"/>
    </source>
</evidence>
<dbReference type="Pfam" id="PF19316">
    <property type="entry name" value="PIGO_PIGG"/>
    <property type="match status" value="1"/>
</dbReference>
<dbReference type="InterPro" id="IPR017850">
    <property type="entry name" value="Alkaline_phosphatase_core_sf"/>
</dbReference>
<dbReference type="InterPro" id="IPR002591">
    <property type="entry name" value="Phosphodiest/P_Trfase"/>
</dbReference>
<organism evidence="14 15">
    <name type="scientific">Salinomyces thailandicus</name>
    <dbReference type="NCBI Taxonomy" id="706561"/>
    <lineage>
        <taxon>Eukaryota</taxon>
        <taxon>Fungi</taxon>
        <taxon>Dikarya</taxon>
        <taxon>Ascomycota</taxon>
        <taxon>Pezizomycotina</taxon>
        <taxon>Dothideomycetes</taxon>
        <taxon>Dothideomycetidae</taxon>
        <taxon>Mycosphaerellales</taxon>
        <taxon>Teratosphaeriaceae</taxon>
        <taxon>Salinomyces</taxon>
    </lineage>
</organism>
<comment type="similarity">
    <text evidence="3 12">Belongs to the PIGG/PIGN/PIGO family. PIGG subfamily.</text>
</comment>
<accession>A0A4U0U1U8</accession>
<sequence>MVRSRTTRLTALTLANVLLPVAVLVFAIGFFPFKPLLPGLAIFADVQEEGTLGHGQPEAVFDRVVFMVVDALRTDFVYGHDSGFGFTQSLVRSGAAIPFTAHATPPTVTMPRVKAITTGSVPSFADLIFNLDESGTGSTLATQDTWLAQIKAKGGKLVFYGDDTWLRLFPSEGADRFFERHDGTSSFFVSDFTEVDNNVTRHVPGELARNDWDAMIMHYLGLDHIGHKTGPQGPNMPAKQKEMDGIVQQIYEAMEREEHQRNTLLVLAGDHGMNAGGNHGGSGPGETEPALLFASPKLKDRGKRMAYQCPTSPKEGTEFHYYNKVEQSDIVPTLAGLMGLPVSKNSLGVFIQEFAGLWHNDQKAAQLAHQNGKQMMSIVKAAYGDASFDKHTDKWNACYATTDPSCDATDGVEDELAAMWAQAELALTAASQTKDADWYAVYQLFAGFAYAAQEALSGAASSYDIPKMAVGMIVSAASLALAALSFSNVWPPTTAGVFLGTTSFLYGAMMFASSYVEEEQHLWYWLTPAWTLVLTVSSLARTNDRQQQVRLAIAGTAVLAVHRVAQRWNQTGQKYAGAPDVVHTFFPEHFVLMWLLILMTYGYLCWALVRRTFLHFIGPELAVLASVALVVPAIVFKLNFTQADAPELVQGLAYKIRQWTAGFSLVTQAQLAFALQCLAVVMVVAMAVGLSRGTVLVGPGGPAVVVTLAERLHYLLTLFLTMQSRAPNIPLVLGMEAQRLALEQLLSTTTARPTESRRNAAISSPALAVSTLLLSHAYFFCFGGSNSISSVDLSNAYNGVADYNIVAVGLLLFTSNWTGPIWWCSAAVTLTFSKAREPEGASKKLMANGGRHWIQQERKLLREQAAPPRDNKATGEEVADPWLGYVACMTFIIATSLLAVMAACTALRTHLFIWTVFSPKYLYAMAWAVGWHLVVNVGLGSLLRWLGQIG</sequence>
<keyword evidence="11" id="KW-0325">Glycoprotein</keyword>
<name>A0A4U0U1U8_9PEZI</name>
<dbReference type="Proteomes" id="UP000308549">
    <property type="component" value="Unassembled WGS sequence"/>
</dbReference>
<evidence type="ECO:0000256" key="1">
    <source>
        <dbReference type="ARBA" id="ARBA00004477"/>
    </source>
</evidence>
<dbReference type="UniPathway" id="UPA00196"/>
<feature type="transmembrane region" description="Helical" evidence="12">
    <location>
        <begin position="921"/>
        <end position="946"/>
    </location>
</feature>
<dbReference type="Pfam" id="PF01663">
    <property type="entry name" value="Phosphodiest"/>
    <property type="match status" value="1"/>
</dbReference>
<evidence type="ECO:0000256" key="12">
    <source>
        <dbReference type="RuleBase" id="RU367106"/>
    </source>
</evidence>
<evidence type="ECO:0000256" key="11">
    <source>
        <dbReference type="ARBA" id="ARBA00023180"/>
    </source>
</evidence>
<protein>
    <recommendedName>
        <fullName evidence="4 12">GPI ethanolamine phosphate transferase 2</fullName>
    </recommendedName>
</protein>
<keyword evidence="6 12" id="KW-0808">Transferase</keyword>
<dbReference type="PANTHER" id="PTHR23072:SF0">
    <property type="entry name" value="GPI ETHANOLAMINE PHOSPHATE TRANSFERASE 2"/>
    <property type="match status" value="1"/>
</dbReference>
<evidence type="ECO:0000313" key="15">
    <source>
        <dbReference type="Proteomes" id="UP000308549"/>
    </source>
</evidence>